<name>A0AC61R3Z0_9FIRM</name>
<dbReference type="EMBL" id="SRZB01000004">
    <property type="protein sequence ID" value="TGX99840.1"/>
    <property type="molecule type" value="Genomic_DNA"/>
</dbReference>
<dbReference type="Proteomes" id="UP000307720">
    <property type="component" value="Unassembled WGS sequence"/>
</dbReference>
<organism evidence="1 2">
    <name type="scientific">Hominisplanchenecus murintestinalis</name>
    <dbReference type="NCBI Taxonomy" id="2941517"/>
    <lineage>
        <taxon>Bacteria</taxon>
        <taxon>Bacillati</taxon>
        <taxon>Bacillota</taxon>
        <taxon>Clostridia</taxon>
        <taxon>Lachnospirales</taxon>
        <taxon>Lachnospiraceae</taxon>
        <taxon>Hominisplanchenecus</taxon>
    </lineage>
</organism>
<proteinExistence type="predicted"/>
<reference evidence="1" key="1">
    <citation type="submission" date="2019-04" db="EMBL/GenBank/DDBJ databases">
        <title>Microbes associate with the intestines of laboratory mice.</title>
        <authorList>
            <person name="Navarre W."/>
            <person name="Wong E."/>
            <person name="Huang K."/>
            <person name="Tropini C."/>
            <person name="Ng K."/>
            <person name="Yu B."/>
        </authorList>
    </citation>
    <scope>NUCLEOTIDE SEQUENCE</scope>
    <source>
        <strain evidence="1">NM72_1-8</strain>
    </source>
</reference>
<keyword evidence="2" id="KW-1185">Reference proteome</keyword>
<protein>
    <submittedName>
        <fullName evidence="1">Uncharacterized protein</fullName>
    </submittedName>
</protein>
<evidence type="ECO:0000313" key="1">
    <source>
        <dbReference type="EMBL" id="TGX99840.1"/>
    </source>
</evidence>
<gene>
    <name evidence="1" type="ORF">E5357_03710</name>
</gene>
<accession>A0AC61R3Z0</accession>
<comment type="caution">
    <text evidence="1">The sequence shown here is derived from an EMBL/GenBank/DDBJ whole genome shotgun (WGS) entry which is preliminary data.</text>
</comment>
<evidence type="ECO:0000313" key="2">
    <source>
        <dbReference type="Proteomes" id="UP000307720"/>
    </source>
</evidence>
<sequence length="2351" mass="256357">MGGKKGTAFVVFFCMLLSVLMPQMAVDAEAAQGKEIVIDVTEYGVSPGGMRDNAPAIQKAIAAAKAASETAEGQVVLDFPFGEYHIYPDKASVRELYIANTAGSDSRYKMKTVGFLLEDMENVTIRGNGSLFMFHGKMTTFAAIRCRNIRFEDFAFDFYVPTVVDVTVESMSGNSITVHIPECYDYEVKQGKSITWKSDVSPYTGKPYWTEEGSISSYRQVYYTTEGRVAQDANRLLNNVVSIRELGNRRLQFNYRDGGKSPTIKPGNCYQMRRTVRDHAGMFLWKSEDIVLENLDVHFMHGAGIVGQHSKNLTFANIDFEPPEGSGRAAAGYTDFIRLAGCGGKVQITGCMFSNACGPTVDIHGIYNLVTERISDRQYKVKFTDLQHQTEGFPNFFKGDKVKFVSRETMKAASSEAIVEEVSGPAGEGGVLASGSGSLNEIIITLNRDIPLKDGEEYVVENLTYMPEVEITGNLFKECPSEGIRVGTGKNVLIQDNVFDGMGKASVCISSDTVEKFEAGQARDVTVANNIFRRPGSGEAAVLVEPLMSASIVEEPVYENIRIRENTFYMENSYVLSARSVKGLSFTDNEIYRYAPDVTVSLQTPETLRVNGKSRLTAGLAGKVSSSELYTFDGCREVMLSGNSYDAGLKLGGSTSNMNAGTDISQGEGENLDFRGNAAALPAVGTIAYEVRNEDVVSVNYAGEITGLRPGTAKVRACTMAGGKKYVSEWQTVTVEEPGEAALSIRCGDADETVSEHGRTLHYIAEQNPAGSSEVTWKVVDAADGRSETRHAVIDAATGELTTQSDGVVEVVAKAGALEARKLLVIRKGNWIENKTYMENVRRRPNEWHVLADGGIKINAQNGGIYNQNKFNYVDNLYLSHKEIFGNLENVTAVVKMKGKTKINGDEAGLVFYKDNGNFTILGRRNREGDPFIQMVSETDDVAAEENEPYADIDEESAVWLKLVKSGDTISGFYKTEGNENTEGWIDEGWTSAGSYENAGLGSDFRIGIMACCSVSARGTAFEFYDLQVGAEGSELKNGLLTYHNTAPVMAEGTCSYGAGALSVSPGEFSDADGDEPGIPIVRWEAADGQADTYELSDATGTENVNALDFEGKWVRAVVIPRDSKGLYGAPVRTQPQRVGTEAAVLPQAVSIAGDSIINVHGETKQYQAVLAPGGVNPWVSWRVVDADTQAGTACASIDSAGRLTANADGAVELVARTANGLEARKLVIINKGSKVPTMDILNSDRENWSVTGEAQDRIEIKAQPSGLFKEQEPKNLFLYTLGESMKKVEATVKMHGKTTGRWQEAGLIFFQGEDDYFSVGRKHANSDPDGKIKVTVEDARDSDDWVYEGEGEDAPPETDIWLKLVKEGNTLDGLRAYYKTSEDGEWKERKYVGGSTTTWQEDLKAKRPNIRMPLTDSFQIGFVTGGDSGVTWRDSFVFSDFRVRINDGAEQQIPLTEDNQVPFALGAVCIYDETEGILSAALGGFQDGNYDREGTHLVKWEAADEAEGVYELIPGLSGSRITAPASLSGKWVRAVVVPQDEHGLYGTPVESRALRIDTLPAHGAAEASLRMAVFPEIEGMEEFSRYTKGYIAAVPQEQDAVQAVFETLDEAASMEVFLNGRECAAEGESHEFFMKLSAGRNVVLVRVTAEDGKTQAEYRFVLSRWGDSESVLRGLSLDGRAVPVNPLGFTLDNPYRILLERNQETLEMLMTPKSVKASVSVCVNGKNMEGTEAEVQMLPGMNDIAIRVKPETLAPETCYYIEAYVPSDKNAALEELGFTSGVFLNEVFSAGVLSYTGTANEETVLLTAAAQEDAAQIQLYVGGELLHEMDGELSGEIPLKAGMNRICLKVISPDKSESREYLLDIDGNGETYIDFDEESLSGLGDFRKDFSFVDTPIKLLMEDGTTQFFAKGVGGCAGSVEDPMILIYRIEGMGFTWFSGYLGVDQEARADEASVRYRVYLDGRLIDDGGGEDNVLRADTPAVLLDFDVTGAQELVIEVDGTEDGIENDYVSLGDVKFTRPLPGAKPRHTVTYRTDMEEWGLLKARSGNKLTVNGTIGVDDGESLTLMAGKKPGYEFWRWYDEDGTELSREAEFTISSVTKNSAYTAEYITSLAAARNRLQTALQEAESRKDLDLYTPESVAGYLAVLQDVRRVLESSADEASLRVALARLQSARNLLVRKQESGGTPAVPNPPAPPAPLPVPAVPKKGASFSVKGYRYKVTKSDAKKGTVSLVKAPGTKKIEVPASVKKDGYTFKVTEIAKGACQKSKKLVSVTIGVNVKNIGAKAFYKCTKLKTILFKGKQAPSIGRQAFKGMKAACRIRVPKKMSAKQLKKLKKQMKAGKKAVFNRK</sequence>